<gene>
    <name evidence="2" type="ORF">BUY48_06595</name>
</gene>
<accession>A0A2T4L021</accession>
<protein>
    <recommendedName>
        <fullName evidence="4">Phage protein</fullName>
    </recommendedName>
</protein>
<evidence type="ECO:0000256" key="1">
    <source>
        <dbReference type="SAM" id="MobiDB-lite"/>
    </source>
</evidence>
<feature type="region of interest" description="Disordered" evidence="1">
    <location>
        <begin position="131"/>
        <end position="152"/>
    </location>
</feature>
<organism evidence="2 3">
    <name type="scientific">Staphylococcus devriesei</name>
    <dbReference type="NCBI Taxonomy" id="586733"/>
    <lineage>
        <taxon>Bacteria</taxon>
        <taxon>Bacillati</taxon>
        <taxon>Bacillota</taxon>
        <taxon>Bacilli</taxon>
        <taxon>Bacillales</taxon>
        <taxon>Staphylococcaceae</taxon>
        <taxon>Staphylococcus</taxon>
    </lineage>
</organism>
<evidence type="ECO:0000313" key="3">
    <source>
        <dbReference type="Proteomes" id="UP000243350"/>
    </source>
</evidence>
<dbReference type="AlphaFoldDB" id="A0A2T4L021"/>
<proteinExistence type="predicted"/>
<reference evidence="2 3" key="1">
    <citation type="journal article" date="2016" name="Front. Microbiol.">
        <title>Comprehensive Phylogenetic Analysis of Bovine Non-aureus Staphylococci Species Based on Whole-Genome Sequencing.</title>
        <authorList>
            <person name="Naushad S."/>
            <person name="Barkema H.W."/>
            <person name="Luby C."/>
            <person name="Condas L.A."/>
            <person name="Nobrega D.B."/>
            <person name="Carson D.A."/>
            <person name="De Buck J."/>
        </authorList>
    </citation>
    <scope>NUCLEOTIDE SEQUENCE [LARGE SCALE GENOMIC DNA]</scope>
    <source>
        <strain evidence="2 3">SNUC 4143</strain>
    </source>
</reference>
<comment type="caution">
    <text evidence="2">The sequence shown here is derived from an EMBL/GenBank/DDBJ whole genome shotgun (WGS) entry which is preliminary data.</text>
</comment>
<dbReference type="Proteomes" id="UP000243350">
    <property type="component" value="Unassembled WGS sequence"/>
</dbReference>
<name>A0A2T4L021_9STAP</name>
<evidence type="ECO:0000313" key="2">
    <source>
        <dbReference type="EMBL" id="PTF15164.1"/>
    </source>
</evidence>
<sequence>MYTHEQIRDMIFEYHWRRNRLVDEGYTKESNGTAQYGIDATMPKGKGHTSNKVLNIVTRNDTLYRVLYKHIEVVEFIDKYEHKINDDMNLNILYEFKKGKNFTQVKKIMKIGRDTLNKRIDEIVNSYINQQEQHKQQHQHNQQLQQDKQHQH</sequence>
<dbReference type="EMBL" id="PYZH01000033">
    <property type="protein sequence ID" value="PTF15164.1"/>
    <property type="molecule type" value="Genomic_DNA"/>
</dbReference>
<dbReference type="RefSeq" id="WP_107520203.1">
    <property type="nucleotide sequence ID" value="NZ_CP130489.1"/>
</dbReference>
<evidence type="ECO:0008006" key="4">
    <source>
        <dbReference type="Google" id="ProtNLM"/>
    </source>
</evidence>